<dbReference type="EMBL" id="JASUXU010000001">
    <property type="protein sequence ID" value="KAK0328154.1"/>
    <property type="molecule type" value="Genomic_DNA"/>
</dbReference>
<proteinExistence type="predicted"/>
<organism evidence="4 5">
    <name type="scientific">Friedmanniomyces endolithicus</name>
    <dbReference type="NCBI Taxonomy" id="329885"/>
    <lineage>
        <taxon>Eukaryota</taxon>
        <taxon>Fungi</taxon>
        <taxon>Dikarya</taxon>
        <taxon>Ascomycota</taxon>
        <taxon>Pezizomycotina</taxon>
        <taxon>Dothideomycetes</taxon>
        <taxon>Dothideomycetidae</taxon>
        <taxon>Mycosphaerellales</taxon>
        <taxon>Teratosphaeriaceae</taxon>
        <taxon>Friedmanniomyces</taxon>
    </lineage>
</organism>
<dbReference type="InterPro" id="IPR008893">
    <property type="entry name" value="WGR_domain"/>
</dbReference>
<feature type="compositionally biased region" description="Polar residues" evidence="1">
    <location>
        <begin position="557"/>
        <end position="575"/>
    </location>
</feature>
<dbReference type="AlphaFoldDB" id="A0AAN6G402"/>
<dbReference type="Gene3D" id="3.40.50.10190">
    <property type="entry name" value="BRCT domain"/>
    <property type="match status" value="1"/>
</dbReference>
<evidence type="ECO:0000256" key="1">
    <source>
        <dbReference type="SAM" id="MobiDB-lite"/>
    </source>
</evidence>
<feature type="domain" description="WGR" evidence="3">
    <location>
        <begin position="217"/>
        <end position="318"/>
    </location>
</feature>
<comment type="caution">
    <text evidence="4">The sequence shown here is derived from an EMBL/GenBank/DDBJ whole genome shotgun (WGS) entry which is preliminary data.</text>
</comment>
<protein>
    <recommendedName>
        <fullName evidence="6">BRCT domain-containing protein</fullName>
    </recommendedName>
</protein>
<dbReference type="InterPro" id="IPR001357">
    <property type="entry name" value="BRCT_dom"/>
</dbReference>
<feature type="compositionally biased region" description="Acidic residues" evidence="1">
    <location>
        <begin position="631"/>
        <end position="642"/>
    </location>
</feature>
<name>A0AAN6G402_9PEZI</name>
<feature type="region of interest" description="Disordered" evidence="1">
    <location>
        <begin position="612"/>
        <end position="687"/>
    </location>
</feature>
<reference evidence="4" key="1">
    <citation type="submission" date="2021-12" db="EMBL/GenBank/DDBJ databases">
        <title>Black yeast isolated from Biological Soil Crust.</title>
        <authorList>
            <person name="Kurbessoian T."/>
        </authorList>
    </citation>
    <scope>NUCLEOTIDE SEQUENCE</scope>
    <source>
        <strain evidence="4">CCFEE 5208</strain>
    </source>
</reference>
<dbReference type="PROSITE" id="PS50172">
    <property type="entry name" value="BRCT"/>
    <property type="match status" value="1"/>
</dbReference>
<accession>A0AAN6G402</accession>
<evidence type="ECO:0000259" key="2">
    <source>
        <dbReference type="PROSITE" id="PS50172"/>
    </source>
</evidence>
<evidence type="ECO:0000313" key="4">
    <source>
        <dbReference type="EMBL" id="KAK0328154.1"/>
    </source>
</evidence>
<dbReference type="Proteomes" id="UP001168146">
    <property type="component" value="Unassembled WGS sequence"/>
</dbReference>
<sequence>MPATGCLKNTTITLIQPLEVYDPKWTKASLDRWIGHAKGRAITKFTSNTTHVVCTEKAYQQQTGDIRAAIAARKKGERFHIVSPEWLKETLSLQKRAKEGEFSWEKLAKSSGGKRKKKKNEKSSSDVEDDEEEAVVKKGPKTAGGLLREVFEEHTEQFVSEGERRALRGALEREEEVKKQAALAEERERKEMRAKAEKEAVFRKGAKKARNEIFSDNHHIYMDVTGFKYDILLTKVDARLNRNERYALTIYESNSTPNTYATNLHYTGTGIQPSNNVIAALGCAFKTAFHAFRKVFKEKTKGEWDERMNQLVGKGRKTGEVGGSVNGSVKGRAVSESEVVGAQQAFIYTPPLYGPLGLLPEKKKVVGWPPRPALPVPATGQGREGWEGVEEVERWMNGAAEGDGATLAGGVLAEPAGSNGMTDYDAYMSGQFRTDAQAAENGEAAISAMLPEDLGATGFPFTAVDDSISPVEVTAGHGEMGLGELDSAGGSLFDAQIVEDGHAFDVGVGNAAHKKFPMETVPETQDAGATQLASDAALGLEAFMEGVHEAAAAEVPSDSTAAATGPANNLTMPNITSDVTPVLELGKSLLGKRKASSPIAGAESAMRVGLEAEGLEEKSPKHARLSRAGIEPEEPEGEQEDLADFHDALAGDGMMMDGDEPGGAGEETVAGGAGKTADQTEGGTGMEEGVGVEVQTQAEAAMDVEATV</sequence>
<evidence type="ECO:0000259" key="3">
    <source>
        <dbReference type="PROSITE" id="PS51977"/>
    </source>
</evidence>
<evidence type="ECO:0000313" key="5">
    <source>
        <dbReference type="Proteomes" id="UP001168146"/>
    </source>
</evidence>
<evidence type="ECO:0008006" key="6">
    <source>
        <dbReference type="Google" id="ProtNLM"/>
    </source>
</evidence>
<feature type="region of interest" description="Disordered" evidence="1">
    <location>
        <begin position="107"/>
        <end position="139"/>
    </location>
</feature>
<dbReference type="SUPFAM" id="SSF52113">
    <property type="entry name" value="BRCT domain"/>
    <property type="match status" value="1"/>
</dbReference>
<dbReference type="InterPro" id="IPR036420">
    <property type="entry name" value="BRCT_dom_sf"/>
</dbReference>
<feature type="domain" description="BRCT" evidence="2">
    <location>
        <begin position="2"/>
        <end position="104"/>
    </location>
</feature>
<gene>
    <name evidence="4" type="ORF">LTR82_000082</name>
</gene>
<feature type="region of interest" description="Disordered" evidence="1">
    <location>
        <begin position="556"/>
        <end position="575"/>
    </location>
</feature>
<dbReference type="PROSITE" id="PS51977">
    <property type="entry name" value="WGR"/>
    <property type="match status" value="1"/>
</dbReference>
<feature type="compositionally biased region" description="Low complexity" evidence="1">
    <location>
        <begin position="666"/>
        <end position="681"/>
    </location>
</feature>
<dbReference type="SUPFAM" id="SSF142921">
    <property type="entry name" value="WGR domain-like"/>
    <property type="match status" value="1"/>
</dbReference>
<dbReference type="InterPro" id="IPR036930">
    <property type="entry name" value="WGR_dom_sf"/>
</dbReference>